<gene>
    <name evidence="1" type="ORF">PFISCL1PPCAC_19423</name>
</gene>
<comment type="caution">
    <text evidence="1">The sequence shown here is derived from an EMBL/GenBank/DDBJ whole genome shotgun (WGS) entry which is preliminary data.</text>
</comment>
<keyword evidence="2" id="KW-1185">Reference proteome</keyword>
<proteinExistence type="predicted"/>
<feature type="non-terminal residue" evidence="1">
    <location>
        <position position="1"/>
    </location>
</feature>
<dbReference type="AlphaFoldDB" id="A0AAV5W7G7"/>
<evidence type="ECO:0000313" key="1">
    <source>
        <dbReference type="EMBL" id="GMT28126.1"/>
    </source>
</evidence>
<feature type="non-terminal residue" evidence="1">
    <location>
        <position position="102"/>
    </location>
</feature>
<reference evidence="1" key="1">
    <citation type="submission" date="2023-10" db="EMBL/GenBank/DDBJ databases">
        <title>Genome assembly of Pristionchus species.</title>
        <authorList>
            <person name="Yoshida K."/>
            <person name="Sommer R.J."/>
        </authorList>
    </citation>
    <scope>NUCLEOTIDE SEQUENCE</scope>
    <source>
        <strain evidence="1">RS5133</strain>
    </source>
</reference>
<protein>
    <submittedName>
        <fullName evidence="1">Uncharacterized protein</fullName>
    </submittedName>
</protein>
<evidence type="ECO:0000313" key="2">
    <source>
        <dbReference type="Proteomes" id="UP001432322"/>
    </source>
</evidence>
<name>A0AAV5W7G7_9BILA</name>
<dbReference type="EMBL" id="BTSY01000005">
    <property type="protein sequence ID" value="GMT28126.1"/>
    <property type="molecule type" value="Genomic_DNA"/>
</dbReference>
<dbReference type="Proteomes" id="UP001432322">
    <property type="component" value="Unassembled WGS sequence"/>
</dbReference>
<accession>A0AAV5W7G7</accession>
<sequence length="102" mass="10781">DTNRLSINLLQLNSIAPRQILASISYDDPPSIERAGKTDHLLRLDGVSLVPEGNVLADGLPLAEVDGQKEAGGSVCGVRLSLVGVGEGALHKSERLHVVHLQ</sequence>
<organism evidence="1 2">
    <name type="scientific">Pristionchus fissidentatus</name>
    <dbReference type="NCBI Taxonomy" id="1538716"/>
    <lineage>
        <taxon>Eukaryota</taxon>
        <taxon>Metazoa</taxon>
        <taxon>Ecdysozoa</taxon>
        <taxon>Nematoda</taxon>
        <taxon>Chromadorea</taxon>
        <taxon>Rhabditida</taxon>
        <taxon>Rhabditina</taxon>
        <taxon>Diplogasteromorpha</taxon>
        <taxon>Diplogasteroidea</taxon>
        <taxon>Neodiplogasteridae</taxon>
        <taxon>Pristionchus</taxon>
    </lineage>
</organism>